<dbReference type="InterPro" id="IPR024455">
    <property type="entry name" value="Phage_capsid"/>
</dbReference>
<dbReference type="RefSeq" id="YP_008059221.1">
    <property type="nucleotide sequence ID" value="NC_021328.1"/>
</dbReference>
<evidence type="ECO:0000256" key="1">
    <source>
        <dbReference type="ARBA" id="ARBA00004328"/>
    </source>
</evidence>
<comment type="subcellular location">
    <subcellularLocation>
        <location evidence="1">Virion</location>
    </subcellularLocation>
</comment>
<dbReference type="InterPro" id="IPR053738">
    <property type="entry name" value="Lambda_capsid_assembly"/>
</dbReference>
<dbReference type="NCBIfam" id="TIGR01554">
    <property type="entry name" value="major_cap_HK97"/>
    <property type="match status" value="1"/>
</dbReference>
<dbReference type="OrthoDB" id="7082at10239"/>
<accession>R4TME2</accession>
<reference evidence="3 4" key="1">
    <citation type="submission" date="2012-12" db="EMBL/GenBank/DDBJ databases">
        <authorList>
            <person name="Sencilo A."/>
            <person name="Jacobs-Sera D."/>
            <person name="Russell D.A."/>
            <person name="Ko C."/>
            <person name="Atanasova N."/>
            <person name="Osterlund E."/>
            <person name="Oksanen H.M."/>
            <person name="Bamford D.H."/>
            <person name="Hatfull G.F."/>
            <person name="Roine E."/>
            <person name="Hendrix R.W."/>
        </authorList>
    </citation>
    <scope>NUCLEOTIDE SEQUENCE [LARGE SCALE GENOMIC DNA]</scope>
</reference>
<organism evidence="3 4">
    <name type="scientific">Halogranum tailed virus 1</name>
    <dbReference type="NCBI Taxonomy" id="1273749"/>
    <lineage>
        <taxon>Viruses</taxon>
        <taxon>Duplodnaviria</taxon>
        <taxon>Heunggongvirae</taxon>
        <taxon>Uroviricota</taxon>
        <taxon>Caudoviricetes</taxon>
        <taxon>Thumleimavirales</taxon>
        <taxon>Halomagnusviridae</taxon>
        <taxon>Hagravirus</taxon>
        <taxon>Hagravirus capitaneum</taxon>
        <taxon>Hagravirus HGTV1</taxon>
    </lineage>
</organism>
<evidence type="ECO:0000256" key="2">
    <source>
        <dbReference type="ARBA" id="ARBA00022844"/>
    </source>
</evidence>
<keyword evidence="2" id="KW-0946">Virion</keyword>
<dbReference type="Proteomes" id="UP000202786">
    <property type="component" value="Segment"/>
</dbReference>
<protein>
    <submittedName>
        <fullName evidence="3">Major capsid protein</fullName>
    </submittedName>
</protein>
<dbReference type="SUPFAM" id="SSF56563">
    <property type="entry name" value="Major capsid protein gp5"/>
    <property type="match status" value="1"/>
</dbReference>
<dbReference type="GO" id="GO:0044423">
    <property type="term" value="C:virion component"/>
    <property type="evidence" value="ECO:0007669"/>
    <property type="project" value="UniProtKB-KW"/>
</dbReference>
<gene>
    <name evidence="3" type="primary">13</name>
    <name evidence="3" type="ORF">HGTV1_13</name>
</gene>
<evidence type="ECO:0000313" key="4">
    <source>
        <dbReference type="Proteomes" id="UP000202786"/>
    </source>
</evidence>
<name>R4TME2_9CAUD</name>
<dbReference type="Pfam" id="PF25209">
    <property type="entry name" value="Phage_capsid_4"/>
    <property type="match status" value="1"/>
</dbReference>
<proteinExistence type="predicted"/>
<sequence length="278" mass="30618">MALTTNDVITEDFVRETVEEVLQENLVYRQAFREISATGIQSNSYTFNIDNDDMGSPSVVAEGEEFERDSSSVNQVTVTFKKYGGEVAITMEAMEDGMIDFKAREVEDLARAMAEKLNDEAFTELDNNVDSTVGDSDDVLTFSDIRDGMVAVRQNNYNPDLLIVDLDGYGDLLTDSNFNRATESGDEVVATGEVGQIAGMRVVVDNTRSIGTDEGGSDSDPKAGAFVIDTAHYGYELTRTPVSTNEYEDPERQADIMQIFTRKAWKAIFPEAAVKVDA</sequence>
<dbReference type="EMBL" id="KC292026">
    <property type="protein sequence ID" value="AGM11343.1"/>
    <property type="molecule type" value="Genomic_DNA"/>
</dbReference>
<evidence type="ECO:0000313" key="3">
    <source>
        <dbReference type="EMBL" id="AGM11343.1"/>
    </source>
</evidence>
<dbReference type="Gene3D" id="3.90.1690.10">
    <property type="entry name" value="phage-related protein like domain"/>
    <property type="match status" value="1"/>
</dbReference>
<dbReference type="KEGG" id="vg:16194127"/>
<dbReference type="GeneID" id="16194127"/>
<keyword evidence="4" id="KW-1185">Reference proteome</keyword>